<accession>A0A2P9AL17</accession>
<protein>
    <submittedName>
        <fullName evidence="1">Uncharacterized protein</fullName>
    </submittedName>
</protein>
<evidence type="ECO:0000313" key="2">
    <source>
        <dbReference type="Proteomes" id="UP000245698"/>
    </source>
</evidence>
<keyword evidence="2" id="KW-1185">Reference proteome</keyword>
<proteinExistence type="predicted"/>
<sequence>MYGCFAAASPLAFLDQSDATASQAVVKAQSDGESNSVSRSCMRRQLTYDNAAAADL</sequence>
<dbReference type="EMBL" id="FUIG01000029">
    <property type="protein sequence ID" value="SJM31841.1"/>
    <property type="molecule type" value="Genomic_DNA"/>
</dbReference>
<evidence type="ECO:0000313" key="1">
    <source>
        <dbReference type="EMBL" id="SJM31841.1"/>
    </source>
</evidence>
<dbReference type="AlphaFoldDB" id="A0A2P9AL17"/>
<name>A0A2P9AL17_9HYPH</name>
<gene>
    <name evidence="1" type="ORF">BQ8482_220012</name>
</gene>
<dbReference type="Proteomes" id="UP000245698">
    <property type="component" value="Unassembled WGS sequence"/>
</dbReference>
<reference evidence="2" key="1">
    <citation type="submission" date="2016-12" db="EMBL/GenBank/DDBJ databases">
        <authorList>
            <person name="Brunel B."/>
        </authorList>
    </citation>
    <scope>NUCLEOTIDE SEQUENCE [LARGE SCALE GENOMIC DNA]</scope>
</reference>
<organism evidence="1 2">
    <name type="scientific">Mesorhizobium delmotii</name>
    <dbReference type="NCBI Taxonomy" id="1631247"/>
    <lineage>
        <taxon>Bacteria</taxon>
        <taxon>Pseudomonadati</taxon>
        <taxon>Pseudomonadota</taxon>
        <taxon>Alphaproteobacteria</taxon>
        <taxon>Hyphomicrobiales</taxon>
        <taxon>Phyllobacteriaceae</taxon>
        <taxon>Mesorhizobium</taxon>
    </lineage>
</organism>